<gene>
    <name evidence="1" type="ORF">HMPREF3293_01448</name>
</gene>
<dbReference type="Proteomes" id="UP000070366">
    <property type="component" value="Unassembled WGS sequence"/>
</dbReference>
<keyword evidence="2" id="KW-1185">Reference proteome</keyword>
<evidence type="ECO:0000313" key="1">
    <source>
        <dbReference type="EMBL" id="KXK65726.1"/>
    </source>
</evidence>
<dbReference type="EMBL" id="LSZW01000057">
    <property type="protein sequence ID" value="KXK65726.1"/>
    <property type="molecule type" value="Genomic_DNA"/>
</dbReference>
<name>A0A136Q5A0_9FIRM</name>
<comment type="caution">
    <text evidence="1">The sequence shown here is derived from an EMBL/GenBank/DDBJ whole genome shotgun (WGS) entry which is preliminary data.</text>
</comment>
<proteinExistence type="predicted"/>
<protein>
    <submittedName>
        <fullName evidence="1">Uncharacterized protein</fullName>
    </submittedName>
</protein>
<evidence type="ECO:0000313" key="2">
    <source>
        <dbReference type="Proteomes" id="UP000070366"/>
    </source>
</evidence>
<organism evidence="1 2">
    <name type="scientific">Christensenella minuta</name>
    <dbReference type="NCBI Taxonomy" id="626937"/>
    <lineage>
        <taxon>Bacteria</taxon>
        <taxon>Bacillati</taxon>
        <taxon>Bacillota</taxon>
        <taxon>Clostridia</taxon>
        <taxon>Christensenellales</taxon>
        <taxon>Christensenellaceae</taxon>
        <taxon>Christensenella</taxon>
    </lineage>
</organism>
<sequence length="61" mass="6767">MAISPPLPEPALPAARCSFRRARTVRPTVSIMLIPGARLPFWAGRADVFYPFISTLYHAVI</sequence>
<reference evidence="1 2" key="1">
    <citation type="submission" date="2016-02" db="EMBL/GenBank/DDBJ databases">
        <authorList>
            <person name="Wen L."/>
            <person name="He K."/>
            <person name="Yang H."/>
        </authorList>
    </citation>
    <scope>NUCLEOTIDE SEQUENCE [LARGE SCALE GENOMIC DNA]</scope>
    <source>
        <strain evidence="1 2">DSM 22607</strain>
    </source>
</reference>
<dbReference type="AlphaFoldDB" id="A0A136Q5A0"/>
<accession>A0A136Q5A0</accession>